<organism evidence="2 3">
    <name type="scientific">Pleurodeles waltl</name>
    <name type="common">Iberian ribbed newt</name>
    <dbReference type="NCBI Taxonomy" id="8319"/>
    <lineage>
        <taxon>Eukaryota</taxon>
        <taxon>Metazoa</taxon>
        <taxon>Chordata</taxon>
        <taxon>Craniata</taxon>
        <taxon>Vertebrata</taxon>
        <taxon>Euteleostomi</taxon>
        <taxon>Amphibia</taxon>
        <taxon>Batrachia</taxon>
        <taxon>Caudata</taxon>
        <taxon>Salamandroidea</taxon>
        <taxon>Salamandridae</taxon>
        <taxon>Pleurodelinae</taxon>
        <taxon>Pleurodeles</taxon>
    </lineage>
</organism>
<gene>
    <name evidence="2" type="ORF">NDU88_007121</name>
</gene>
<keyword evidence="3" id="KW-1185">Reference proteome</keyword>
<proteinExistence type="predicted"/>
<reference evidence="2" key="1">
    <citation type="journal article" date="2022" name="bioRxiv">
        <title>Sequencing and chromosome-scale assembly of the giantPleurodeles waltlgenome.</title>
        <authorList>
            <person name="Brown T."/>
            <person name="Elewa A."/>
            <person name="Iarovenko S."/>
            <person name="Subramanian E."/>
            <person name="Araus A.J."/>
            <person name="Petzold A."/>
            <person name="Susuki M."/>
            <person name="Suzuki K.-i.T."/>
            <person name="Hayashi T."/>
            <person name="Toyoda A."/>
            <person name="Oliveira C."/>
            <person name="Osipova E."/>
            <person name="Leigh N.D."/>
            <person name="Simon A."/>
            <person name="Yun M.H."/>
        </authorList>
    </citation>
    <scope>NUCLEOTIDE SEQUENCE</scope>
    <source>
        <strain evidence="2">20211129_DDA</strain>
        <tissue evidence="2">Liver</tissue>
    </source>
</reference>
<dbReference type="AlphaFoldDB" id="A0AAV7RT57"/>
<dbReference type="EMBL" id="JANPWB010000009">
    <property type="protein sequence ID" value="KAJ1154369.1"/>
    <property type="molecule type" value="Genomic_DNA"/>
</dbReference>
<dbReference type="Proteomes" id="UP001066276">
    <property type="component" value="Chromosome 5"/>
</dbReference>
<evidence type="ECO:0000313" key="3">
    <source>
        <dbReference type="Proteomes" id="UP001066276"/>
    </source>
</evidence>
<comment type="caution">
    <text evidence="2">The sequence shown here is derived from an EMBL/GenBank/DDBJ whole genome shotgun (WGS) entry which is preliminary data.</text>
</comment>
<evidence type="ECO:0000256" key="1">
    <source>
        <dbReference type="SAM" id="MobiDB-lite"/>
    </source>
</evidence>
<sequence>MPPRARPPSSRHLPCVSLGGGATASNLCLGSGWPACAVFHTQRALPQLCKRAARQSSPPTTRPWLAIGPPVLTFPSARAWALSTSPGGPSASPRALQHRSLSSAPPRRSSRRLWDAPAGPGHALELHICPLLRTPPPRSQDPVPPGPPAHRLLRPLAQGVQCVAELC</sequence>
<evidence type="ECO:0000313" key="2">
    <source>
        <dbReference type="EMBL" id="KAJ1154369.1"/>
    </source>
</evidence>
<feature type="region of interest" description="Disordered" evidence="1">
    <location>
        <begin position="82"/>
        <end position="116"/>
    </location>
</feature>
<protein>
    <submittedName>
        <fullName evidence="2">Uncharacterized protein</fullName>
    </submittedName>
</protein>
<name>A0AAV7RT57_PLEWA</name>
<accession>A0AAV7RT57</accession>